<sequence length="86" mass="10105">MCKKYFLYVFFIILISKLQYLFQGLVHELTGICWETCMDKPSPRLEPKVHKCLVNCVERFIDTTNYITNRIERVAANLISEADSLE</sequence>
<dbReference type="Pfam" id="PF02953">
    <property type="entry name" value="zf-Tim10_DDP"/>
    <property type="match status" value="1"/>
</dbReference>
<dbReference type="OrthoDB" id="344165at2759"/>
<dbReference type="GO" id="GO:0005743">
    <property type="term" value="C:mitochondrial inner membrane"/>
    <property type="evidence" value="ECO:0007669"/>
    <property type="project" value="UniProtKB-SubCell"/>
</dbReference>
<reference evidence="4 5" key="1">
    <citation type="journal article" date="2014" name="Curr. Biol.">
        <title>The genome of the clonal raider ant Cerapachys biroi.</title>
        <authorList>
            <person name="Oxley P.R."/>
            <person name="Ji L."/>
            <person name="Fetter-Pruneda I."/>
            <person name="McKenzie S.K."/>
            <person name="Li C."/>
            <person name="Hu H."/>
            <person name="Zhang G."/>
            <person name="Kronauer D.J."/>
        </authorList>
    </citation>
    <scope>NUCLEOTIDE SEQUENCE [LARGE SCALE GENOMIC DNA]</scope>
</reference>
<dbReference type="Proteomes" id="UP000053097">
    <property type="component" value="Unassembled WGS sequence"/>
</dbReference>
<keyword evidence="2" id="KW-0812">Transmembrane</keyword>
<evidence type="ECO:0000313" key="4">
    <source>
        <dbReference type="EMBL" id="EZA52716.1"/>
    </source>
</evidence>
<dbReference type="InterPro" id="IPR004217">
    <property type="entry name" value="Tim10-like"/>
</dbReference>
<gene>
    <name evidence="4" type="ORF">X777_07097</name>
</gene>
<keyword evidence="1" id="KW-0143">Chaperone</keyword>
<comment type="domain">
    <text evidence="1">The twin CX3C motif contains 4 conserved Cys residues that form 2 disulfide bonds in the mitochondrial intermembrane space.</text>
</comment>
<evidence type="ECO:0000259" key="3">
    <source>
        <dbReference type="Pfam" id="PF02953"/>
    </source>
</evidence>
<name>A0A026WAM6_OOCBI</name>
<keyword evidence="1" id="KW-0496">Mitochondrion</keyword>
<dbReference type="GO" id="GO:0015031">
    <property type="term" value="P:protein transport"/>
    <property type="evidence" value="ECO:0007669"/>
    <property type="project" value="UniProtKB-KW"/>
</dbReference>
<comment type="subunit">
    <text evidence="1">Heterohexamer.</text>
</comment>
<keyword evidence="1" id="KW-0653">Protein transport</keyword>
<dbReference type="Gene3D" id="1.10.287.810">
    <property type="entry name" value="Mitochondrial import inner membrane translocase subunit tim13 like domains"/>
    <property type="match status" value="1"/>
</dbReference>
<keyword evidence="2" id="KW-0472">Membrane</keyword>
<feature type="domain" description="Tim10-like" evidence="3">
    <location>
        <begin position="22"/>
        <end position="72"/>
    </location>
</feature>
<evidence type="ECO:0000313" key="5">
    <source>
        <dbReference type="Proteomes" id="UP000053097"/>
    </source>
</evidence>
<feature type="transmembrane region" description="Helical" evidence="2">
    <location>
        <begin position="5"/>
        <end position="22"/>
    </location>
</feature>
<dbReference type="STRING" id="2015173.A0A026WAM6"/>
<keyword evidence="1" id="KW-0999">Mitochondrion inner membrane</keyword>
<dbReference type="SUPFAM" id="SSF144122">
    <property type="entry name" value="Tim10-like"/>
    <property type="match status" value="1"/>
</dbReference>
<dbReference type="InterPro" id="IPR035427">
    <property type="entry name" value="Tim10-like_dom_sf"/>
</dbReference>
<dbReference type="AlphaFoldDB" id="A0A026WAM6"/>
<accession>A0A026WAM6</accession>
<protein>
    <recommendedName>
        <fullName evidence="1">Mitochondrial import inner membrane translocase subunit</fullName>
    </recommendedName>
</protein>
<comment type="similarity">
    <text evidence="1">Belongs to the small Tim family.</text>
</comment>
<dbReference type="EMBL" id="KK107321">
    <property type="protein sequence ID" value="EZA52716.1"/>
    <property type="molecule type" value="Genomic_DNA"/>
</dbReference>
<organism evidence="4 5">
    <name type="scientific">Ooceraea biroi</name>
    <name type="common">Clonal raider ant</name>
    <name type="synonym">Cerapachys biroi</name>
    <dbReference type="NCBI Taxonomy" id="2015173"/>
    <lineage>
        <taxon>Eukaryota</taxon>
        <taxon>Metazoa</taxon>
        <taxon>Ecdysozoa</taxon>
        <taxon>Arthropoda</taxon>
        <taxon>Hexapoda</taxon>
        <taxon>Insecta</taxon>
        <taxon>Pterygota</taxon>
        <taxon>Neoptera</taxon>
        <taxon>Endopterygota</taxon>
        <taxon>Hymenoptera</taxon>
        <taxon>Apocrita</taxon>
        <taxon>Aculeata</taxon>
        <taxon>Formicoidea</taxon>
        <taxon>Formicidae</taxon>
        <taxon>Dorylinae</taxon>
        <taxon>Ooceraea</taxon>
    </lineage>
</organism>
<keyword evidence="1" id="KW-0811">Translocation</keyword>
<keyword evidence="1" id="KW-0813">Transport</keyword>
<proteinExistence type="inferred from homology"/>
<dbReference type="OMA" id="TRTEACF"/>
<evidence type="ECO:0000256" key="2">
    <source>
        <dbReference type="SAM" id="Phobius"/>
    </source>
</evidence>
<evidence type="ECO:0000256" key="1">
    <source>
        <dbReference type="RuleBase" id="RU367043"/>
    </source>
</evidence>
<comment type="subcellular location">
    <subcellularLocation>
        <location evidence="1">Mitochondrion inner membrane</location>
        <topology evidence="1">Peripheral membrane protein</topology>
        <orientation evidence="1">Intermembrane side</orientation>
    </subcellularLocation>
</comment>
<keyword evidence="1" id="KW-1015">Disulfide bond</keyword>
<keyword evidence="5" id="KW-1185">Reference proteome</keyword>
<comment type="function">
    <text evidence="1">Mitochondrial intermembrane chaperone that participates in the import and insertion of some multi-pass transmembrane proteins into the mitochondrial inner membrane. Also required for the transfer of beta-barrel precursors from the TOM complex to the sorting and assembly machinery (SAM complex) of the outer membrane. Acts as a chaperone-like protein that protects the hydrophobic precursors from aggregation and guide them through the mitochondrial intermembrane space.</text>
</comment>
<keyword evidence="2" id="KW-1133">Transmembrane helix</keyword>